<evidence type="ECO:0000256" key="2">
    <source>
        <dbReference type="ARBA" id="ARBA00022490"/>
    </source>
</evidence>
<evidence type="ECO:0000256" key="1">
    <source>
        <dbReference type="ARBA" id="ARBA00004300"/>
    </source>
</evidence>
<name>A0A3S4ZW06_9PLAT</name>
<comment type="subcellular location">
    <subcellularLocation>
        <location evidence="1">Cytoplasm</location>
        <location evidence="1">Cytoskeleton</location>
        <location evidence="1">Microtubule organizing center</location>
        <location evidence="1">Centrosome</location>
    </subcellularLocation>
</comment>
<evidence type="ECO:0000256" key="5">
    <source>
        <dbReference type="ARBA" id="ARBA00035693"/>
    </source>
</evidence>
<reference evidence="6" key="1">
    <citation type="submission" date="2018-11" db="EMBL/GenBank/DDBJ databases">
        <authorList>
            <consortium name="Pathogen Informatics"/>
        </authorList>
    </citation>
    <scope>NUCLEOTIDE SEQUENCE</scope>
</reference>
<protein>
    <recommendedName>
        <fullName evidence="5">Cilia-and flagella-associated protein 96</fullName>
    </recommendedName>
</protein>
<dbReference type="GO" id="GO:0005813">
    <property type="term" value="C:centrosome"/>
    <property type="evidence" value="ECO:0007669"/>
    <property type="project" value="UniProtKB-SubCell"/>
</dbReference>
<evidence type="ECO:0000313" key="6">
    <source>
        <dbReference type="EMBL" id="VEL08490.1"/>
    </source>
</evidence>
<comment type="caution">
    <text evidence="6">The sequence shown here is derived from an EMBL/GenBank/DDBJ whole genome shotgun (WGS) entry which is preliminary data.</text>
</comment>
<keyword evidence="3" id="KW-0206">Cytoskeleton</keyword>
<comment type="similarity">
    <text evidence="4">Belongs to the CFAP96 family.</text>
</comment>
<organism evidence="6 7">
    <name type="scientific">Protopolystoma xenopodis</name>
    <dbReference type="NCBI Taxonomy" id="117903"/>
    <lineage>
        <taxon>Eukaryota</taxon>
        <taxon>Metazoa</taxon>
        <taxon>Spiralia</taxon>
        <taxon>Lophotrochozoa</taxon>
        <taxon>Platyhelminthes</taxon>
        <taxon>Monogenea</taxon>
        <taxon>Polyopisthocotylea</taxon>
        <taxon>Polystomatidea</taxon>
        <taxon>Polystomatidae</taxon>
        <taxon>Protopolystoma</taxon>
    </lineage>
</organism>
<accession>A0A3S4ZW06</accession>
<evidence type="ECO:0000313" key="7">
    <source>
        <dbReference type="Proteomes" id="UP000784294"/>
    </source>
</evidence>
<dbReference type="Pfam" id="PF15239">
    <property type="entry name" value="CFAP96-like"/>
    <property type="match status" value="1"/>
</dbReference>
<dbReference type="PANTHER" id="PTHR31144:SF1">
    <property type="entry name" value="UPF0602 PROTEIN C4ORF47"/>
    <property type="match status" value="1"/>
</dbReference>
<sequence length="332" mass="37511">MTEVAGPDLKRLGIFKELSYINVNEPYIGRIQPCFRELKPLKDAKPFYLSGGYSKSRSATREGYFSEFKRIFEGDPYVPWGVQQAQLWGAPKGKFVGGKNWIPNSAGKKQIGVGSLFGNFTEVIPAFATVYHQQPTKETKRNFYTSPSKKGAGCGYPDVTINKFPEWQEGNTFQSTIGVMSKKIKAHHQAMMKGRPEFVSMRPPLNCFEENPWLTGDPLAPGGPPSCKFRSVYTRSKQVGPTFLPTNPGKKDGGMKYGTFTKWPEHSNDPYLDKFRVMRKLYQRGDAPKGRELKAWLYTSACSLKMPNSSILNKNIEKAITPVNRRQMTHAW</sequence>
<keyword evidence="2" id="KW-0963">Cytoplasm</keyword>
<dbReference type="PANTHER" id="PTHR31144">
    <property type="entry name" value="UPF0602 PROTEIN C4ORF47"/>
    <property type="match status" value="1"/>
</dbReference>
<dbReference type="Proteomes" id="UP000784294">
    <property type="component" value="Unassembled WGS sequence"/>
</dbReference>
<keyword evidence="7" id="KW-1185">Reference proteome</keyword>
<dbReference type="InterPro" id="IPR029358">
    <property type="entry name" value="CFAP96"/>
</dbReference>
<evidence type="ECO:0000256" key="3">
    <source>
        <dbReference type="ARBA" id="ARBA00023212"/>
    </source>
</evidence>
<proteinExistence type="inferred from homology"/>
<gene>
    <name evidence="6" type="ORF">PXEA_LOCUS1930</name>
</gene>
<dbReference type="EMBL" id="CAAALY010004108">
    <property type="protein sequence ID" value="VEL08490.1"/>
    <property type="molecule type" value="Genomic_DNA"/>
</dbReference>
<dbReference type="GO" id="GO:0005881">
    <property type="term" value="C:cytoplasmic microtubule"/>
    <property type="evidence" value="ECO:0007669"/>
    <property type="project" value="TreeGrafter"/>
</dbReference>
<dbReference type="OrthoDB" id="283553at2759"/>
<evidence type="ECO:0000256" key="4">
    <source>
        <dbReference type="ARBA" id="ARBA00035656"/>
    </source>
</evidence>
<dbReference type="AlphaFoldDB" id="A0A3S4ZW06"/>